<evidence type="ECO:0000313" key="4">
    <source>
        <dbReference type="Proteomes" id="UP000178313"/>
    </source>
</evidence>
<keyword evidence="2" id="KW-1133">Transmembrane helix</keyword>
<name>A0A1F8B0Y8_9BACT</name>
<keyword evidence="2" id="KW-0472">Membrane</keyword>
<sequence>MYPRGTIYRVGSSKHGQINLHLPFWLKVGYLLGRGIGAGLIASAVVGFIFTYGPMVKEELLYSVSGPRSQSETFQSVRADQNATREEAGSLGLSAYFSLYIPKINAKSEIIANVDAGDPKEYLSALGQGIAHAKGTHFPGQGETIFLFSHSTDSSANLARYNAVFYLLRKLEAGDKIIVFFADKKYEYQVTQKLTTPAKDVSWFSYDDGEETLVLQTCDPPGTTFRRLIVVAKRAS</sequence>
<dbReference type="SUPFAM" id="SSF63817">
    <property type="entry name" value="Sortase"/>
    <property type="match status" value="1"/>
</dbReference>
<dbReference type="GO" id="GO:0016787">
    <property type="term" value="F:hydrolase activity"/>
    <property type="evidence" value="ECO:0007669"/>
    <property type="project" value="UniProtKB-KW"/>
</dbReference>
<dbReference type="InterPro" id="IPR042003">
    <property type="entry name" value="Sortase_E"/>
</dbReference>
<dbReference type="Proteomes" id="UP000178313">
    <property type="component" value="Unassembled WGS sequence"/>
</dbReference>
<dbReference type="CDD" id="cd05830">
    <property type="entry name" value="Sortase_E"/>
    <property type="match status" value="1"/>
</dbReference>
<comment type="caution">
    <text evidence="3">The sequence shown here is derived from an EMBL/GenBank/DDBJ whole genome shotgun (WGS) entry which is preliminary data.</text>
</comment>
<accession>A0A1F8B0Y8</accession>
<dbReference type="STRING" id="1802513.A3E46_02700"/>
<evidence type="ECO:0000256" key="1">
    <source>
        <dbReference type="ARBA" id="ARBA00022801"/>
    </source>
</evidence>
<protein>
    <recommendedName>
        <fullName evidence="5">Sortase</fullName>
    </recommendedName>
</protein>
<keyword evidence="1" id="KW-0378">Hydrolase</keyword>
<dbReference type="Gene3D" id="2.40.260.10">
    <property type="entry name" value="Sortase"/>
    <property type="match status" value="1"/>
</dbReference>
<dbReference type="NCBIfam" id="TIGR01076">
    <property type="entry name" value="sortase_fam"/>
    <property type="match status" value="1"/>
</dbReference>
<dbReference type="Pfam" id="PF04203">
    <property type="entry name" value="Sortase"/>
    <property type="match status" value="1"/>
</dbReference>
<evidence type="ECO:0000313" key="3">
    <source>
        <dbReference type="EMBL" id="OGM57590.1"/>
    </source>
</evidence>
<gene>
    <name evidence="3" type="ORF">A3E46_02700</name>
</gene>
<proteinExistence type="predicted"/>
<dbReference type="EMBL" id="MGGZ01000007">
    <property type="protein sequence ID" value="OGM57590.1"/>
    <property type="molecule type" value="Genomic_DNA"/>
</dbReference>
<dbReference type="InterPro" id="IPR005754">
    <property type="entry name" value="Sortase"/>
</dbReference>
<keyword evidence="2" id="KW-0812">Transmembrane</keyword>
<organism evidence="3 4">
    <name type="scientific">Candidatus Woesebacteria bacterium RIFCSPHIGHO2_12_FULL_46_16</name>
    <dbReference type="NCBI Taxonomy" id="1802513"/>
    <lineage>
        <taxon>Bacteria</taxon>
        <taxon>Candidatus Woeseibacteriota</taxon>
    </lineage>
</organism>
<evidence type="ECO:0008006" key="5">
    <source>
        <dbReference type="Google" id="ProtNLM"/>
    </source>
</evidence>
<dbReference type="AlphaFoldDB" id="A0A1F8B0Y8"/>
<feature type="transmembrane region" description="Helical" evidence="2">
    <location>
        <begin position="31"/>
        <end position="52"/>
    </location>
</feature>
<evidence type="ECO:0000256" key="2">
    <source>
        <dbReference type="SAM" id="Phobius"/>
    </source>
</evidence>
<dbReference type="InterPro" id="IPR023365">
    <property type="entry name" value="Sortase_dom-sf"/>
</dbReference>
<reference evidence="3 4" key="1">
    <citation type="journal article" date="2016" name="Nat. Commun.">
        <title>Thousands of microbial genomes shed light on interconnected biogeochemical processes in an aquifer system.</title>
        <authorList>
            <person name="Anantharaman K."/>
            <person name="Brown C.T."/>
            <person name="Hug L.A."/>
            <person name="Sharon I."/>
            <person name="Castelle C.J."/>
            <person name="Probst A.J."/>
            <person name="Thomas B.C."/>
            <person name="Singh A."/>
            <person name="Wilkins M.J."/>
            <person name="Karaoz U."/>
            <person name="Brodie E.L."/>
            <person name="Williams K.H."/>
            <person name="Hubbard S.S."/>
            <person name="Banfield J.F."/>
        </authorList>
    </citation>
    <scope>NUCLEOTIDE SEQUENCE [LARGE SCALE GENOMIC DNA]</scope>
</reference>